<feature type="non-terminal residue" evidence="3">
    <location>
        <position position="196"/>
    </location>
</feature>
<name>A0A165C0C5_EXIGL</name>
<evidence type="ECO:0000313" key="3">
    <source>
        <dbReference type="EMBL" id="KZV81580.1"/>
    </source>
</evidence>
<dbReference type="STRING" id="1314781.A0A165C0C5"/>
<dbReference type="InParanoid" id="A0A165C0C5"/>
<dbReference type="InterPro" id="IPR050782">
    <property type="entry name" value="PP1_regulatory_subunit_3"/>
</dbReference>
<dbReference type="Proteomes" id="UP000077266">
    <property type="component" value="Unassembled WGS sequence"/>
</dbReference>
<dbReference type="Gene3D" id="2.60.40.2440">
    <property type="entry name" value="Carbohydrate binding type-21 domain"/>
    <property type="match status" value="1"/>
</dbReference>
<protein>
    <recommendedName>
        <fullName evidence="2">CBM21 domain-containing protein</fullName>
    </recommendedName>
</protein>
<dbReference type="OrthoDB" id="1881at2759"/>
<sequence length="196" mass="21850">LPANVNVQAQSFALTEDKRDVDVGILVRNVAFSKSIAVRFTLDNWQTTSEVIARHVESVWSVPAMRAKIDPDMDRFACTVRLGDFGGRIKQKTMLAAVRFEVPGTGQAYWDNNNGANYQIVFERKEEAEPPSPVTATPTPTAWDPKLGVRDQMGDLRRELEKVVRNEDRAQSPAGPRYGKWQPTASTSVPPITSQH</sequence>
<dbReference type="PROSITE" id="PS51159">
    <property type="entry name" value="CBM21"/>
    <property type="match status" value="1"/>
</dbReference>
<feature type="compositionally biased region" description="Polar residues" evidence="1">
    <location>
        <begin position="183"/>
        <end position="196"/>
    </location>
</feature>
<dbReference type="PANTHER" id="PTHR12307:SF36">
    <property type="entry name" value="GLYCOGEN-BINDING SUBUNIT 76A"/>
    <property type="match status" value="1"/>
</dbReference>
<dbReference type="GO" id="GO:0000164">
    <property type="term" value="C:protein phosphatase type 1 complex"/>
    <property type="evidence" value="ECO:0007669"/>
    <property type="project" value="TreeGrafter"/>
</dbReference>
<feature type="compositionally biased region" description="Basic and acidic residues" evidence="1">
    <location>
        <begin position="147"/>
        <end position="170"/>
    </location>
</feature>
<keyword evidence="4" id="KW-1185">Reference proteome</keyword>
<dbReference type="PANTHER" id="PTHR12307">
    <property type="entry name" value="PROTEIN PHOSPHATASE 1 REGULATORY SUBUNIT"/>
    <property type="match status" value="1"/>
</dbReference>
<dbReference type="Pfam" id="PF03370">
    <property type="entry name" value="CBM_21"/>
    <property type="match status" value="1"/>
</dbReference>
<dbReference type="GO" id="GO:0005979">
    <property type="term" value="P:regulation of glycogen biosynthetic process"/>
    <property type="evidence" value="ECO:0007669"/>
    <property type="project" value="TreeGrafter"/>
</dbReference>
<evidence type="ECO:0000259" key="2">
    <source>
        <dbReference type="PROSITE" id="PS51159"/>
    </source>
</evidence>
<dbReference type="GO" id="GO:0008157">
    <property type="term" value="F:protein phosphatase 1 binding"/>
    <property type="evidence" value="ECO:0007669"/>
    <property type="project" value="TreeGrafter"/>
</dbReference>
<organism evidence="3 4">
    <name type="scientific">Exidia glandulosa HHB12029</name>
    <dbReference type="NCBI Taxonomy" id="1314781"/>
    <lineage>
        <taxon>Eukaryota</taxon>
        <taxon>Fungi</taxon>
        <taxon>Dikarya</taxon>
        <taxon>Basidiomycota</taxon>
        <taxon>Agaricomycotina</taxon>
        <taxon>Agaricomycetes</taxon>
        <taxon>Auriculariales</taxon>
        <taxon>Exidiaceae</taxon>
        <taxon>Exidia</taxon>
    </lineage>
</organism>
<feature type="domain" description="CBM21" evidence="2">
    <location>
        <begin position="1"/>
        <end position="121"/>
    </location>
</feature>
<dbReference type="EMBL" id="KV426381">
    <property type="protein sequence ID" value="KZV81580.1"/>
    <property type="molecule type" value="Genomic_DNA"/>
</dbReference>
<dbReference type="InterPro" id="IPR005036">
    <property type="entry name" value="CBM21_dom"/>
</dbReference>
<evidence type="ECO:0000256" key="1">
    <source>
        <dbReference type="SAM" id="MobiDB-lite"/>
    </source>
</evidence>
<dbReference type="GO" id="GO:2001069">
    <property type="term" value="F:glycogen binding"/>
    <property type="evidence" value="ECO:0007669"/>
    <property type="project" value="TreeGrafter"/>
</dbReference>
<accession>A0A165C0C5</accession>
<proteinExistence type="predicted"/>
<feature type="region of interest" description="Disordered" evidence="1">
    <location>
        <begin position="126"/>
        <end position="196"/>
    </location>
</feature>
<dbReference type="AlphaFoldDB" id="A0A165C0C5"/>
<dbReference type="InterPro" id="IPR038175">
    <property type="entry name" value="CBM21_dom_sf"/>
</dbReference>
<reference evidence="3 4" key="1">
    <citation type="journal article" date="2016" name="Mol. Biol. Evol.">
        <title>Comparative Genomics of Early-Diverging Mushroom-Forming Fungi Provides Insights into the Origins of Lignocellulose Decay Capabilities.</title>
        <authorList>
            <person name="Nagy L.G."/>
            <person name="Riley R."/>
            <person name="Tritt A."/>
            <person name="Adam C."/>
            <person name="Daum C."/>
            <person name="Floudas D."/>
            <person name="Sun H."/>
            <person name="Yadav J.S."/>
            <person name="Pangilinan J."/>
            <person name="Larsson K.H."/>
            <person name="Matsuura K."/>
            <person name="Barry K."/>
            <person name="Labutti K."/>
            <person name="Kuo R."/>
            <person name="Ohm R.A."/>
            <person name="Bhattacharya S.S."/>
            <person name="Shirouzu T."/>
            <person name="Yoshinaga Y."/>
            <person name="Martin F.M."/>
            <person name="Grigoriev I.V."/>
            <person name="Hibbett D.S."/>
        </authorList>
    </citation>
    <scope>NUCLEOTIDE SEQUENCE [LARGE SCALE GENOMIC DNA]</scope>
    <source>
        <strain evidence="3 4">HHB12029</strain>
    </source>
</reference>
<feature type="non-terminal residue" evidence="3">
    <location>
        <position position="1"/>
    </location>
</feature>
<evidence type="ECO:0000313" key="4">
    <source>
        <dbReference type="Proteomes" id="UP000077266"/>
    </source>
</evidence>
<gene>
    <name evidence="3" type="ORF">EXIGLDRAFT_577105</name>
</gene>